<organism evidence="1 2">
    <name type="scientific">Plakobranchus ocellatus</name>
    <dbReference type="NCBI Taxonomy" id="259542"/>
    <lineage>
        <taxon>Eukaryota</taxon>
        <taxon>Metazoa</taxon>
        <taxon>Spiralia</taxon>
        <taxon>Lophotrochozoa</taxon>
        <taxon>Mollusca</taxon>
        <taxon>Gastropoda</taxon>
        <taxon>Heterobranchia</taxon>
        <taxon>Euthyneura</taxon>
        <taxon>Panpulmonata</taxon>
        <taxon>Sacoglossa</taxon>
        <taxon>Placobranchoidea</taxon>
        <taxon>Plakobranchidae</taxon>
        <taxon>Plakobranchus</taxon>
    </lineage>
</organism>
<proteinExistence type="predicted"/>
<keyword evidence="2" id="KW-1185">Reference proteome</keyword>
<gene>
    <name evidence="1" type="ORF">PoB_005541400</name>
</gene>
<sequence>MGDFDAKVGDERVEHVVKPSGLETINNFALRQAGAPVGHRGTVDSESVLRYAGILLAQIRAPLWRFGLNPREKDPCRFRDGFVIDCTTVAPGEKKKKEGGIETM</sequence>
<evidence type="ECO:0000313" key="1">
    <source>
        <dbReference type="EMBL" id="GFO28909.1"/>
    </source>
</evidence>
<dbReference type="EMBL" id="BLXT01006098">
    <property type="protein sequence ID" value="GFO28909.1"/>
    <property type="molecule type" value="Genomic_DNA"/>
</dbReference>
<accession>A0AAV4C8M2</accession>
<protein>
    <submittedName>
        <fullName evidence="1">Uncharacterized protein</fullName>
    </submittedName>
</protein>
<dbReference type="AlphaFoldDB" id="A0AAV4C8M2"/>
<dbReference type="Proteomes" id="UP000735302">
    <property type="component" value="Unassembled WGS sequence"/>
</dbReference>
<comment type="caution">
    <text evidence="1">The sequence shown here is derived from an EMBL/GenBank/DDBJ whole genome shotgun (WGS) entry which is preliminary data.</text>
</comment>
<evidence type="ECO:0000313" key="2">
    <source>
        <dbReference type="Proteomes" id="UP000735302"/>
    </source>
</evidence>
<reference evidence="1 2" key="1">
    <citation type="journal article" date="2021" name="Elife">
        <title>Chloroplast acquisition without the gene transfer in kleptoplastic sea slugs, Plakobranchus ocellatus.</title>
        <authorList>
            <person name="Maeda T."/>
            <person name="Takahashi S."/>
            <person name="Yoshida T."/>
            <person name="Shimamura S."/>
            <person name="Takaki Y."/>
            <person name="Nagai Y."/>
            <person name="Toyoda A."/>
            <person name="Suzuki Y."/>
            <person name="Arimoto A."/>
            <person name="Ishii H."/>
            <person name="Satoh N."/>
            <person name="Nishiyama T."/>
            <person name="Hasebe M."/>
            <person name="Maruyama T."/>
            <person name="Minagawa J."/>
            <person name="Obokata J."/>
            <person name="Shigenobu S."/>
        </authorList>
    </citation>
    <scope>NUCLEOTIDE SEQUENCE [LARGE SCALE GENOMIC DNA]</scope>
</reference>
<name>A0AAV4C8M2_9GAST</name>